<dbReference type="Gene3D" id="1.20.1640.10">
    <property type="entry name" value="Multidrug efflux transporter AcrB transmembrane domain"/>
    <property type="match status" value="2"/>
</dbReference>
<dbReference type="PANTHER" id="PTHR33406">
    <property type="entry name" value="MEMBRANE PROTEIN MJ1562-RELATED"/>
    <property type="match status" value="1"/>
</dbReference>
<evidence type="ECO:0000256" key="4">
    <source>
        <dbReference type="ARBA" id="ARBA00022989"/>
    </source>
</evidence>
<evidence type="ECO:0000256" key="2">
    <source>
        <dbReference type="ARBA" id="ARBA00022475"/>
    </source>
</evidence>
<dbReference type="STRING" id="1612308.SAMN05444581_10124"/>
<sequence>MTETEPDFFDWPWHRMNSAQDHQDQLAPDNNPEPIARVIVAIVSVCRRYKWIVLALTVLVTVLSGKYAATHFNINTNTNEFISPKLQWRKNLTALDQAFPQRADTIIVVIDGATPEVAESAAQRLTDKLKARPDLYESVTRPDGGPFFNQNGLLFLPTPELQRTMQETVHGQPFLVALNADPSLRGMADAFSFINKGVKAKAGTLDDFDRPMVALSDALDSVLAGKPTFFSWRSLFSETPPDRRELRRFIQVKPKLDYAALKPGEVPSDFIRASARELGISPATGVTVRLTGLVPMADDEFSTLEKGAGLNAALTALIVIFIIWMALKSARIVLAVVLSVVVGLALTAAAGLWMVGALNLISVAFAVLFVGIGVDFGIQFSVRYRAERFKEPDFNKAIVQAAAKSGRPLALAAAATAAGFYSFLPTDYRGVSELGLIAGTGMFIAFFAAITVLPALLAVMRPPAEEEPVGYKFLAPVDDFMARHRYAIVISTLAVALAGTPLLRHLHFDFNPLNLRSDKVESVSTLLDLMKDPSTDTSTIEVLAASVADVAPMSARLQKLPEVARVTSILTFIPDDQDAKLAIIRHAASVLAPVFDLRRSKPTPSDAEDVAGLNRAADAFAATAGTASGKGADDARRLAALLRKLAAGTPQLRDEARAAFLPPLRTMIDQLKTSLTAQKITLASIPPDLARDWVSADGRARISVSPKGDPNDNAVLLQFSKAVQAIDPRASGEPIAVQESGKTVVRAFIEAGVWALLSISILLFIVLRRVSDVLLTLVPLLLAGVVTLEITVLIGLPLNFANIIALPLLLGLGVAFKIYFVMAWRAGTTNLLQSSLTRAVFFSALTTATAFGSLWLSNHPGTSSMGKLLALSLVCTLAAAILFQPALMGPPRKVNPSGEGA</sequence>
<feature type="transmembrane region" description="Helical" evidence="6">
    <location>
        <begin position="774"/>
        <end position="794"/>
    </location>
</feature>
<organism evidence="8 9">
    <name type="scientific">Methylocapsa palsarum</name>
    <dbReference type="NCBI Taxonomy" id="1612308"/>
    <lineage>
        <taxon>Bacteria</taxon>
        <taxon>Pseudomonadati</taxon>
        <taxon>Pseudomonadota</taxon>
        <taxon>Alphaproteobacteria</taxon>
        <taxon>Hyphomicrobiales</taxon>
        <taxon>Beijerinckiaceae</taxon>
        <taxon>Methylocapsa</taxon>
    </lineage>
</organism>
<protein>
    <recommendedName>
        <fullName evidence="7">SSD domain-containing protein</fullName>
    </recommendedName>
</protein>
<dbReference type="PROSITE" id="PS50156">
    <property type="entry name" value="SSD"/>
    <property type="match status" value="1"/>
</dbReference>
<feature type="domain" description="SSD" evidence="7">
    <location>
        <begin position="333"/>
        <end position="459"/>
    </location>
</feature>
<feature type="transmembrane region" description="Helical" evidence="6">
    <location>
        <begin position="747"/>
        <end position="767"/>
    </location>
</feature>
<feature type="transmembrane region" description="Helical" evidence="6">
    <location>
        <begin position="868"/>
        <end position="887"/>
    </location>
</feature>
<keyword evidence="9" id="KW-1185">Reference proteome</keyword>
<feature type="transmembrane region" description="Helical" evidence="6">
    <location>
        <begin position="308"/>
        <end position="327"/>
    </location>
</feature>
<evidence type="ECO:0000256" key="1">
    <source>
        <dbReference type="ARBA" id="ARBA00004651"/>
    </source>
</evidence>
<evidence type="ECO:0000313" key="9">
    <source>
        <dbReference type="Proteomes" id="UP000198755"/>
    </source>
</evidence>
<evidence type="ECO:0000259" key="7">
    <source>
        <dbReference type="PROSITE" id="PS50156"/>
    </source>
</evidence>
<comment type="subcellular location">
    <subcellularLocation>
        <location evidence="1">Cell membrane</location>
        <topology evidence="1">Multi-pass membrane protein</topology>
    </subcellularLocation>
</comment>
<keyword evidence="4 6" id="KW-1133">Transmembrane helix</keyword>
<dbReference type="InterPro" id="IPR000731">
    <property type="entry name" value="SSD"/>
</dbReference>
<dbReference type="InterPro" id="IPR050545">
    <property type="entry name" value="Mycobact_MmpL"/>
</dbReference>
<evidence type="ECO:0000256" key="5">
    <source>
        <dbReference type="ARBA" id="ARBA00023136"/>
    </source>
</evidence>
<dbReference type="InterPro" id="IPR004869">
    <property type="entry name" value="MMPL_dom"/>
</dbReference>
<dbReference type="InterPro" id="IPR017841">
    <property type="entry name" value="Hopanoid_biosynth_HpnN"/>
</dbReference>
<feature type="transmembrane region" description="Helical" evidence="6">
    <location>
        <begin position="405"/>
        <end position="424"/>
    </location>
</feature>
<feature type="transmembrane region" description="Helical" evidence="6">
    <location>
        <begin position="836"/>
        <end position="856"/>
    </location>
</feature>
<dbReference type="EMBL" id="FOSN01000001">
    <property type="protein sequence ID" value="SFJ97463.1"/>
    <property type="molecule type" value="Genomic_DNA"/>
</dbReference>
<dbReference type="NCBIfam" id="TIGR03480">
    <property type="entry name" value="HpnN"/>
    <property type="match status" value="1"/>
</dbReference>
<feature type="transmembrane region" description="Helical" evidence="6">
    <location>
        <begin position="486"/>
        <end position="503"/>
    </location>
</feature>
<name>A0A1I3VRA6_9HYPH</name>
<keyword evidence="2" id="KW-1003">Cell membrane</keyword>
<dbReference type="Proteomes" id="UP000198755">
    <property type="component" value="Unassembled WGS sequence"/>
</dbReference>
<gene>
    <name evidence="8" type="ORF">SAMN05444581_10124</name>
</gene>
<dbReference type="SUPFAM" id="SSF82866">
    <property type="entry name" value="Multidrug efflux transporter AcrB transmembrane domain"/>
    <property type="match status" value="2"/>
</dbReference>
<keyword evidence="3 6" id="KW-0812">Transmembrane</keyword>
<reference evidence="8 9" key="1">
    <citation type="submission" date="2016-10" db="EMBL/GenBank/DDBJ databases">
        <authorList>
            <person name="de Groot N.N."/>
        </authorList>
    </citation>
    <scope>NUCLEOTIDE SEQUENCE [LARGE SCALE GENOMIC DNA]</scope>
    <source>
        <strain evidence="8 9">NE2</strain>
    </source>
</reference>
<dbReference type="PANTHER" id="PTHR33406:SF13">
    <property type="entry name" value="MEMBRANE PROTEIN YDFJ"/>
    <property type="match status" value="1"/>
</dbReference>
<feature type="transmembrane region" description="Helical" evidence="6">
    <location>
        <begin position="800"/>
        <end position="824"/>
    </location>
</feature>
<accession>A0A1I3VRA6</accession>
<proteinExistence type="predicted"/>
<dbReference type="AlphaFoldDB" id="A0A1I3VRA6"/>
<evidence type="ECO:0000256" key="6">
    <source>
        <dbReference type="SAM" id="Phobius"/>
    </source>
</evidence>
<evidence type="ECO:0000256" key="3">
    <source>
        <dbReference type="ARBA" id="ARBA00022692"/>
    </source>
</evidence>
<evidence type="ECO:0000313" key="8">
    <source>
        <dbReference type="EMBL" id="SFJ97463.1"/>
    </source>
</evidence>
<feature type="transmembrane region" description="Helical" evidence="6">
    <location>
        <begin position="360"/>
        <end position="384"/>
    </location>
</feature>
<feature type="transmembrane region" description="Helical" evidence="6">
    <location>
        <begin position="436"/>
        <end position="459"/>
    </location>
</feature>
<dbReference type="Pfam" id="PF03176">
    <property type="entry name" value="MMPL"/>
    <property type="match status" value="2"/>
</dbReference>
<feature type="transmembrane region" description="Helical" evidence="6">
    <location>
        <begin position="332"/>
        <end position="354"/>
    </location>
</feature>
<keyword evidence="5 6" id="KW-0472">Membrane</keyword>
<dbReference type="GO" id="GO:0005886">
    <property type="term" value="C:plasma membrane"/>
    <property type="evidence" value="ECO:0007669"/>
    <property type="project" value="UniProtKB-SubCell"/>
</dbReference>